<evidence type="ECO:0000313" key="10">
    <source>
        <dbReference type="Proteomes" id="UP000001946"/>
    </source>
</evidence>
<evidence type="ECO:0000256" key="3">
    <source>
        <dbReference type="ARBA" id="ARBA00022723"/>
    </source>
</evidence>
<dbReference type="EC" id="4.2.1.1" evidence="2 8"/>
<dbReference type="InterPro" id="IPR036874">
    <property type="entry name" value="Carbonic_anhydrase_sf"/>
</dbReference>
<name>Q24XC5_DESHY</name>
<keyword evidence="10" id="KW-1185">Reference proteome</keyword>
<gene>
    <name evidence="9" type="ordered locus">DSY1528</name>
</gene>
<protein>
    <recommendedName>
        <fullName evidence="2 8">Carbonic anhydrase</fullName>
        <ecNumber evidence="2 8">4.2.1.1</ecNumber>
    </recommendedName>
    <alternativeName>
        <fullName evidence="8">Carbonate dehydratase</fullName>
    </alternativeName>
</protein>
<dbReference type="PANTHER" id="PTHR11002">
    <property type="entry name" value="CARBONIC ANHYDRASE"/>
    <property type="match status" value="1"/>
</dbReference>
<evidence type="ECO:0000256" key="8">
    <source>
        <dbReference type="RuleBase" id="RU003956"/>
    </source>
</evidence>
<dbReference type="KEGG" id="dsy:DSY1528"/>
<evidence type="ECO:0000256" key="2">
    <source>
        <dbReference type="ARBA" id="ARBA00012925"/>
    </source>
</evidence>
<dbReference type="RefSeq" id="WP_011459745.1">
    <property type="nucleotide sequence ID" value="NC_007907.1"/>
</dbReference>
<comment type="cofactor">
    <cofactor evidence="7">
        <name>Zn(2+)</name>
        <dbReference type="ChEBI" id="CHEBI:29105"/>
    </cofactor>
    <text evidence="7">Binds 1 zinc ion per subunit.</text>
</comment>
<comment type="function">
    <text evidence="8">Reversible hydration of carbon dioxide.</text>
</comment>
<dbReference type="CDD" id="cd00884">
    <property type="entry name" value="beta_CA_cladeB"/>
    <property type="match status" value="1"/>
</dbReference>
<evidence type="ECO:0000256" key="5">
    <source>
        <dbReference type="ARBA" id="ARBA00023239"/>
    </source>
</evidence>
<comment type="similarity">
    <text evidence="1 8">Belongs to the beta-class carbonic anhydrase family.</text>
</comment>
<dbReference type="GO" id="GO:0008270">
    <property type="term" value="F:zinc ion binding"/>
    <property type="evidence" value="ECO:0007669"/>
    <property type="project" value="UniProtKB-UniRule"/>
</dbReference>
<keyword evidence="4 7" id="KW-0862">Zinc</keyword>
<dbReference type="PROSITE" id="PS00705">
    <property type="entry name" value="PROK_CO2_ANHYDRASE_2"/>
    <property type="match status" value="1"/>
</dbReference>
<dbReference type="STRING" id="138119.DSY1528"/>
<evidence type="ECO:0000256" key="4">
    <source>
        <dbReference type="ARBA" id="ARBA00022833"/>
    </source>
</evidence>
<dbReference type="eggNOG" id="COG0288">
    <property type="taxonomic scope" value="Bacteria"/>
</dbReference>
<dbReference type="HOGENOM" id="CLU_053879_5_3_9"/>
<dbReference type="AlphaFoldDB" id="Q24XC5"/>
<dbReference type="InterPro" id="IPR045066">
    <property type="entry name" value="Beta_CA_cladeB"/>
</dbReference>
<evidence type="ECO:0000256" key="7">
    <source>
        <dbReference type="PIRSR" id="PIRSR601765-1"/>
    </source>
</evidence>
<dbReference type="InterPro" id="IPR015892">
    <property type="entry name" value="Carbonic_anhydrase_CS"/>
</dbReference>
<organism evidence="9 10">
    <name type="scientific">Desulfitobacterium hafniense (strain Y51)</name>
    <dbReference type="NCBI Taxonomy" id="138119"/>
    <lineage>
        <taxon>Bacteria</taxon>
        <taxon>Bacillati</taxon>
        <taxon>Bacillota</taxon>
        <taxon>Clostridia</taxon>
        <taxon>Eubacteriales</taxon>
        <taxon>Desulfitobacteriaceae</taxon>
        <taxon>Desulfitobacterium</taxon>
    </lineage>
</organism>
<dbReference type="SMART" id="SM00947">
    <property type="entry name" value="Pro_CA"/>
    <property type="match status" value="1"/>
</dbReference>
<dbReference type="SUPFAM" id="SSF53056">
    <property type="entry name" value="beta-carbonic anhydrase, cab"/>
    <property type="match status" value="1"/>
</dbReference>
<sequence>MCAGRVMVTEKLLKGIVNFRNGDFETHRQLFEELKDNQKPHTLFITCSDSRIDPNMITGTLPGELFIVRNVANIVPPCRETSEYVSTTSAIEYAVQMLGVENIIVCGHSNCGGCSASLNAPEKLDQLPHTKKWLELMESVRERVLSEFAEDEPTVREWMMEQINVVEQLRHLMTYPYIYEKVMAKELMLSGWHYMIETGEVFIYDYRAGEFRLANGSRA</sequence>
<evidence type="ECO:0000313" key="9">
    <source>
        <dbReference type="EMBL" id="BAE83317.1"/>
    </source>
</evidence>
<feature type="binding site" evidence="7">
    <location>
        <position position="111"/>
    </location>
    <ligand>
        <name>Zn(2+)</name>
        <dbReference type="ChEBI" id="CHEBI:29105"/>
    </ligand>
</feature>
<accession>Q24XC5</accession>
<dbReference type="PROSITE" id="PS00704">
    <property type="entry name" value="PROK_CO2_ANHYDRASE_1"/>
    <property type="match status" value="1"/>
</dbReference>
<keyword evidence="3 7" id="KW-0479">Metal-binding</keyword>
<feature type="binding site" evidence="7">
    <location>
        <position position="49"/>
    </location>
    <ligand>
        <name>Zn(2+)</name>
        <dbReference type="ChEBI" id="CHEBI:29105"/>
    </ligand>
</feature>
<dbReference type="Pfam" id="PF00484">
    <property type="entry name" value="Pro_CA"/>
    <property type="match status" value="1"/>
</dbReference>
<evidence type="ECO:0000256" key="1">
    <source>
        <dbReference type="ARBA" id="ARBA00006217"/>
    </source>
</evidence>
<dbReference type="InterPro" id="IPR001765">
    <property type="entry name" value="Carbonic_anhydrase"/>
</dbReference>
<dbReference type="PANTHER" id="PTHR11002:SF76">
    <property type="entry name" value="CARBONIC ANHYDRASE"/>
    <property type="match status" value="1"/>
</dbReference>
<dbReference type="Proteomes" id="UP000001946">
    <property type="component" value="Chromosome"/>
</dbReference>
<reference evidence="9 10" key="1">
    <citation type="journal article" date="2006" name="J. Bacteriol.">
        <title>Complete genome sequence of the dehalorespiring bacterium Desulfitobacterium hafniense Y51 and comparison with Dehalococcoides ethenogenes 195.</title>
        <authorList>
            <person name="Nonaka H."/>
            <person name="Keresztes G."/>
            <person name="Shinoda Y."/>
            <person name="Ikenaga Y."/>
            <person name="Abe M."/>
            <person name="Naito K."/>
            <person name="Inatomi K."/>
            <person name="Furukawa K."/>
            <person name="Inui M."/>
            <person name="Yukawa H."/>
        </authorList>
    </citation>
    <scope>NUCLEOTIDE SEQUENCE [LARGE SCALE GENOMIC DNA]</scope>
    <source>
        <strain evidence="9 10">Y51</strain>
    </source>
</reference>
<dbReference type="GO" id="GO:0004089">
    <property type="term" value="F:carbonate dehydratase activity"/>
    <property type="evidence" value="ECO:0007669"/>
    <property type="project" value="UniProtKB-UniRule"/>
</dbReference>
<dbReference type="Gene3D" id="3.40.1050.10">
    <property type="entry name" value="Carbonic anhydrase"/>
    <property type="match status" value="1"/>
</dbReference>
<evidence type="ECO:0000256" key="6">
    <source>
        <dbReference type="ARBA" id="ARBA00048348"/>
    </source>
</evidence>
<proteinExistence type="inferred from homology"/>
<comment type="catalytic activity">
    <reaction evidence="6 8">
        <text>hydrogencarbonate + H(+) = CO2 + H2O</text>
        <dbReference type="Rhea" id="RHEA:10748"/>
        <dbReference type="ChEBI" id="CHEBI:15377"/>
        <dbReference type="ChEBI" id="CHEBI:15378"/>
        <dbReference type="ChEBI" id="CHEBI:16526"/>
        <dbReference type="ChEBI" id="CHEBI:17544"/>
        <dbReference type="EC" id="4.2.1.1"/>
    </reaction>
</comment>
<dbReference type="GO" id="GO:0015976">
    <property type="term" value="P:carbon utilization"/>
    <property type="evidence" value="ECO:0007669"/>
    <property type="project" value="InterPro"/>
</dbReference>
<feature type="binding site" evidence="7">
    <location>
        <position position="108"/>
    </location>
    <ligand>
        <name>Zn(2+)</name>
        <dbReference type="ChEBI" id="CHEBI:29105"/>
    </ligand>
</feature>
<keyword evidence="5 8" id="KW-0456">Lyase</keyword>
<dbReference type="EMBL" id="AP008230">
    <property type="protein sequence ID" value="BAE83317.1"/>
    <property type="molecule type" value="Genomic_DNA"/>
</dbReference>
<feature type="binding site" evidence="7">
    <location>
        <position position="47"/>
    </location>
    <ligand>
        <name>Zn(2+)</name>
        <dbReference type="ChEBI" id="CHEBI:29105"/>
    </ligand>
</feature>